<accession>A0A2T2X8G5</accession>
<proteinExistence type="predicted"/>
<dbReference type="GO" id="GO:0004803">
    <property type="term" value="F:transposase activity"/>
    <property type="evidence" value="ECO:0007669"/>
    <property type="project" value="InterPro"/>
</dbReference>
<reference evidence="2 3" key="1">
    <citation type="journal article" date="2014" name="BMC Genomics">
        <title>Comparison of environmental and isolate Sulfobacillus genomes reveals diverse carbon, sulfur, nitrogen, and hydrogen metabolisms.</title>
        <authorList>
            <person name="Justice N.B."/>
            <person name="Norman A."/>
            <person name="Brown C.T."/>
            <person name="Singh A."/>
            <person name="Thomas B.C."/>
            <person name="Banfield J.F."/>
        </authorList>
    </citation>
    <scope>NUCLEOTIDE SEQUENCE [LARGE SCALE GENOMIC DNA]</scope>
    <source>
        <strain evidence="2">AMDSBA1</strain>
    </source>
</reference>
<gene>
    <name evidence="2" type="ORF">C7B43_04705</name>
</gene>
<dbReference type="GO" id="GO:0003677">
    <property type="term" value="F:DNA binding"/>
    <property type="evidence" value="ECO:0007669"/>
    <property type="project" value="InterPro"/>
</dbReference>
<evidence type="ECO:0000313" key="2">
    <source>
        <dbReference type="EMBL" id="PSR30775.1"/>
    </source>
</evidence>
<dbReference type="EMBL" id="PXYT01000007">
    <property type="protein sequence ID" value="PSR30775.1"/>
    <property type="molecule type" value="Genomic_DNA"/>
</dbReference>
<dbReference type="GO" id="GO:0006313">
    <property type="term" value="P:DNA transposition"/>
    <property type="evidence" value="ECO:0007669"/>
    <property type="project" value="InterPro"/>
</dbReference>
<evidence type="ECO:0000259" key="1">
    <source>
        <dbReference type="Pfam" id="PF01548"/>
    </source>
</evidence>
<comment type="caution">
    <text evidence="2">The sequence shown here is derived from an EMBL/GenBank/DDBJ whole genome shotgun (WGS) entry which is preliminary data.</text>
</comment>
<sequence length="105" mass="11943">MLVCYEARPTGFEMTRLLDEPGVACQVIAPGLVPREATDRVKTDRRDARKLARALRADSLTPIRIPARLEEAFRDLIRTRTRPEVLLFSPRTPTVLGKRRTTPEC</sequence>
<organism evidence="2 3">
    <name type="scientific">Sulfobacillus benefaciens</name>
    <dbReference type="NCBI Taxonomy" id="453960"/>
    <lineage>
        <taxon>Bacteria</taxon>
        <taxon>Bacillati</taxon>
        <taxon>Bacillota</taxon>
        <taxon>Clostridia</taxon>
        <taxon>Eubacteriales</taxon>
        <taxon>Clostridiales Family XVII. Incertae Sedis</taxon>
        <taxon>Sulfobacillus</taxon>
    </lineage>
</organism>
<name>A0A2T2X8G5_9FIRM</name>
<feature type="domain" description="Transposase IS110-like N-terminal" evidence="1">
    <location>
        <begin position="16"/>
        <end position="81"/>
    </location>
</feature>
<evidence type="ECO:0000313" key="3">
    <source>
        <dbReference type="Proteomes" id="UP000242699"/>
    </source>
</evidence>
<dbReference type="AlphaFoldDB" id="A0A2T2X8G5"/>
<dbReference type="Proteomes" id="UP000242699">
    <property type="component" value="Unassembled WGS sequence"/>
</dbReference>
<dbReference type="Pfam" id="PF01548">
    <property type="entry name" value="DEDD_Tnp_IS110"/>
    <property type="match status" value="1"/>
</dbReference>
<protein>
    <recommendedName>
        <fullName evidence="1">Transposase IS110-like N-terminal domain-containing protein</fullName>
    </recommendedName>
</protein>
<dbReference type="InterPro" id="IPR002525">
    <property type="entry name" value="Transp_IS110-like_N"/>
</dbReference>